<dbReference type="EMBL" id="VEPZ02001248">
    <property type="protein sequence ID" value="KAE8684197.1"/>
    <property type="molecule type" value="Genomic_DNA"/>
</dbReference>
<dbReference type="Pfam" id="PF03140">
    <property type="entry name" value="DUF247"/>
    <property type="match status" value="1"/>
</dbReference>
<evidence type="ECO:0000313" key="2">
    <source>
        <dbReference type="Proteomes" id="UP000436088"/>
    </source>
</evidence>
<sequence length="150" mass="16762">MVGGDTEPAIREILKSKLGEVSTESKVKTTAPSWSSFIFRARPGHRSFSGRLAMETHKVGYLSSLLQRRSVGLESYVEAYMSIEQQVRSCYAEHDDSSMSSAEFGAIMVVDGLFVVELINKFMDHRLIQSNDALFKQNLNLSFGTRFVTA</sequence>
<comment type="caution">
    <text evidence="1">The sequence shown here is derived from an EMBL/GenBank/DDBJ whole genome shotgun (WGS) entry which is preliminary data.</text>
</comment>
<dbReference type="InterPro" id="IPR004158">
    <property type="entry name" value="DUF247_pln"/>
</dbReference>
<keyword evidence="2" id="KW-1185">Reference proteome</keyword>
<name>A0A6A2YY32_HIBSY</name>
<gene>
    <name evidence="1" type="ORF">F3Y22_tig00111151pilonHSYRG00249</name>
</gene>
<evidence type="ECO:0000313" key="1">
    <source>
        <dbReference type="EMBL" id="KAE8684197.1"/>
    </source>
</evidence>
<dbReference type="Proteomes" id="UP000436088">
    <property type="component" value="Unassembled WGS sequence"/>
</dbReference>
<reference evidence="1" key="1">
    <citation type="submission" date="2019-09" db="EMBL/GenBank/DDBJ databases">
        <title>Draft genome information of white flower Hibiscus syriacus.</title>
        <authorList>
            <person name="Kim Y.-M."/>
        </authorList>
    </citation>
    <scope>NUCLEOTIDE SEQUENCE [LARGE SCALE GENOMIC DNA]</scope>
    <source>
        <strain evidence="1">YM2019G1</strain>
    </source>
</reference>
<dbReference type="PANTHER" id="PTHR31170">
    <property type="entry name" value="BNAC04G53230D PROTEIN"/>
    <property type="match status" value="1"/>
</dbReference>
<protein>
    <submittedName>
        <fullName evidence="1">Uncharacterized protein</fullName>
    </submittedName>
</protein>
<organism evidence="1 2">
    <name type="scientific">Hibiscus syriacus</name>
    <name type="common">Rose of Sharon</name>
    <dbReference type="NCBI Taxonomy" id="106335"/>
    <lineage>
        <taxon>Eukaryota</taxon>
        <taxon>Viridiplantae</taxon>
        <taxon>Streptophyta</taxon>
        <taxon>Embryophyta</taxon>
        <taxon>Tracheophyta</taxon>
        <taxon>Spermatophyta</taxon>
        <taxon>Magnoliopsida</taxon>
        <taxon>eudicotyledons</taxon>
        <taxon>Gunneridae</taxon>
        <taxon>Pentapetalae</taxon>
        <taxon>rosids</taxon>
        <taxon>malvids</taxon>
        <taxon>Malvales</taxon>
        <taxon>Malvaceae</taxon>
        <taxon>Malvoideae</taxon>
        <taxon>Hibiscus</taxon>
    </lineage>
</organism>
<accession>A0A6A2YY32</accession>
<proteinExistence type="predicted"/>
<dbReference type="AlphaFoldDB" id="A0A6A2YY32"/>